<keyword evidence="2" id="KW-1185">Reference proteome</keyword>
<name>F9CW90_9ARCH</name>
<proteinExistence type="predicted"/>
<sequence length="203" mass="23516">MTKLGLIDLEILFLGIKNNGAFNEKDIENSELKRLGVGRILDSLASLKDRKLLTLNSDGTFSITDLAKYTLWSEQIPTSVKILRLLEIKSFDIETISNFLRKPEDELIEEIEKLRKKQLVLMSPLRQESRLVKMYEILPEGVEEIKKIEEFGLDNNLEENTKKEIFELINELVEEINNESVEDDKKKKIILKLEKIKEKLSLG</sequence>
<gene>
    <name evidence="1" type="ORF">MY1_0780</name>
</gene>
<dbReference type="STRING" id="1001994.MY1_0780"/>
<dbReference type="RefSeq" id="WP_007550326.1">
    <property type="nucleotide sequence ID" value="NZ_AFPU01000001.1"/>
</dbReference>
<dbReference type="EMBL" id="AFPU01000001">
    <property type="protein sequence ID" value="EGP93542.1"/>
    <property type="molecule type" value="Genomic_DNA"/>
</dbReference>
<dbReference type="PATRIC" id="fig|1001994.6.peg.768"/>
<dbReference type="OrthoDB" id="2479at2157"/>
<dbReference type="Proteomes" id="UP000004440">
    <property type="component" value="Unassembled WGS sequence"/>
</dbReference>
<evidence type="ECO:0000313" key="2">
    <source>
        <dbReference type="Proteomes" id="UP000004440"/>
    </source>
</evidence>
<protein>
    <submittedName>
        <fullName evidence="1">Uncharacterized protein</fullName>
    </submittedName>
</protein>
<comment type="caution">
    <text evidence="1">The sequence shown here is derived from an EMBL/GenBank/DDBJ whole genome shotgun (WGS) entry which is preliminary data.</text>
</comment>
<organism evidence="1 2">
    <name type="scientific">Nitrosarchaeum koreense MY1</name>
    <dbReference type="NCBI Taxonomy" id="1001994"/>
    <lineage>
        <taxon>Archaea</taxon>
        <taxon>Nitrososphaerota</taxon>
        <taxon>Nitrososphaeria</taxon>
        <taxon>Nitrosopumilales</taxon>
        <taxon>Nitrosopumilaceae</taxon>
        <taxon>Nitrosarchaeum</taxon>
    </lineage>
</organism>
<dbReference type="AlphaFoldDB" id="F9CW90"/>
<evidence type="ECO:0000313" key="1">
    <source>
        <dbReference type="EMBL" id="EGP93542.1"/>
    </source>
</evidence>
<accession>F9CW90</accession>
<reference evidence="1 2" key="1">
    <citation type="journal article" date="2011" name="J. Bacteriol.">
        <title>Genome Sequence of an Ammonia-Oxidizing Soil Archaeon, "Candidatus Nitrosoarchaeum koreensis" MY1.</title>
        <authorList>
            <person name="Kim B.K."/>
            <person name="Jung M.Y."/>
            <person name="Yu D.S."/>
            <person name="Park S.J."/>
            <person name="Oh T.K."/>
            <person name="Rhee S.K."/>
            <person name="Kim J.F."/>
        </authorList>
    </citation>
    <scope>NUCLEOTIDE SEQUENCE [LARGE SCALE GENOMIC DNA]</scope>
    <source>
        <strain evidence="1 2">MY1</strain>
    </source>
</reference>